<dbReference type="PANTHER" id="PTHR12100:SF0">
    <property type="entry name" value="EXOCYST COMPLEX COMPONENT 5"/>
    <property type="match status" value="1"/>
</dbReference>
<name>A0A8J6ATX5_9EUKA</name>
<evidence type="ECO:0000259" key="2">
    <source>
        <dbReference type="Pfam" id="PF20667"/>
    </source>
</evidence>
<protein>
    <submittedName>
        <fullName evidence="3">Exocyst complex component Sec10-like</fullName>
    </submittedName>
</protein>
<keyword evidence="1" id="KW-0175">Coiled coil</keyword>
<accession>A0A8J6ATX5</accession>
<dbReference type="AlphaFoldDB" id="A0A8J6ATX5"/>
<feature type="domain" description="Exocyst complex component Sec10 N-terminal" evidence="2">
    <location>
        <begin position="28"/>
        <end position="125"/>
    </location>
</feature>
<keyword evidence="4" id="KW-1185">Reference proteome</keyword>
<feature type="coiled-coil region" evidence="1">
    <location>
        <begin position="12"/>
        <end position="46"/>
    </location>
</feature>
<proteinExistence type="predicted"/>
<dbReference type="InterPro" id="IPR009976">
    <property type="entry name" value="Sec10-like"/>
</dbReference>
<dbReference type="GO" id="GO:0000145">
    <property type="term" value="C:exocyst"/>
    <property type="evidence" value="ECO:0007669"/>
    <property type="project" value="TreeGrafter"/>
</dbReference>
<comment type="caution">
    <text evidence="3">The sequence shown here is derived from an EMBL/GenBank/DDBJ whole genome shotgun (WGS) entry which is preliminary data.</text>
</comment>
<gene>
    <name evidence="3" type="ORF">J8273_5320</name>
</gene>
<evidence type="ECO:0000313" key="3">
    <source>
        <dbReference type="EMBL" id="KAG9392330.1"/>
    </source>
</evidence>
<dbReference type="InterPro" id="IPR048625">
    <property type="entry name" value="Sec10_N"/>
</dbReference>
<dbReference type="Pfam" id="PF20667">
    <property type="entry name" value="Sec10_N"/>
    <property type="match status" value="1"/>
</dbReference>
<evidence type="ECO:0000256" key="1">
    <source>
        <dbReference type="SAM" id="Coils"/>
    </source>
</evidence>
<dbReference type="Proteomes" id="UP000717585">
    <property type="component" value="Unassembled WGS sequence"/>
</dbReference>
<reference evidence="3" key="1">
    <citation type="submission" date="2021-05" db="EMBL/GenBank/DDBJ databases">
        <title>A free-living protist that lacks canonical eukaryotic 1 DNA replication and segregation systems.</title>
        <authorList>
            <person name="Salas-Leiva D.E."/>
            <person name="Tromer E.C."/>
            <person name="Curtis B.A."/>
            <person name="Jerlstrom-Hultqvist J."/>
            <person name="Kolisko M."/>
            <person name="Yi Z."/>
            <person name="Salas-Leiva J.S."/>
            <person name="Gallot-Lavallee L."/>
            <person name="Kops G.J.P.L."/>
            <person name="Archibald J.M."/>
            <person name="Simpson A.G.B."/>
            <person name="Roger A.J."/>
        </authorList>
    </citation>
    <scope>NUCLEOTIDE SEQUENCE</scope>
    <source>
        <strain evidence="3">BICM</strain>
    </source>
</reference>
<sequence>MDSVYEAVETAGERYNALINSSKQQLASLERELDNISEAVNTATAVHSNKLTTHHKTLRNAFSSVRSLHDEIADLRPIAEIGNKLSQWSDRRRRGELALQLLNLYKKVYDAVETGEEDSLKALYATDDELHANATVMAQLATIVNGVNDLERLKKTDPARADTTRRTCKKIAQLVSTMVNELQARQSMALRNKSGGMDTAEAKRCTATLVDAGFGDHCTVNYSSTALSHMMVIDVKPAAHAPGVSASVRVADIKRYLDELREAIRAEYKTVTLIYPAVYGKIAFESAIKRVIMEKIAIKFEEVLPRRRGPATVEDMQLLSDIWALILDFGDAVAKFSNHNDVRKHLETGAGDLFLAGYARHDLDAVVNALPSPERYAALLPQAPPPTARGGRSAAVTNPMAVEQNIITGLEYLKEDVSESIELFNALIKRSKVLAPEAERPRCVAHSWLAMYGVVTALVTAALEVHTDGAPKAVLTLIAGVLDLLKSVEQTWPTARELIEHDIAELGLTIESRSRHQRALERTIGTHLQLYVSTKTTEIRAQLDLNAEQLSRDSNIQSPGKVSKMVTDVCQAMVTALGDHAVLDVKMLTRLVITSLVESLVGRKITVDGAIKLQGECNSLQRAIAAFKLATDDDADYTAKLDLVPEIPKLFYLDPQVLAQSVAEGRFGAMGVGQVRELLESRADFEESAFDSIAQWSGR</sequence>
<dbReference type="EMBL" id="JAHDYR010000038">
    <property type="protein sequence ID" value="KAG9392330.1"/>
    <property type="molecule type" value="Genomic_DNA"/>
</dbReference>
<dbReference type="PANTHER" id="PTHR12100">
    <property type="entry name" value="SEC10"/>
    <property type="match status" value="1"/>
</dbReference>
<organism evidence="3 4">
    <name type="scientific">Carpediemonas membranifera</name>
    <dbReference type="NCBI Taxonomy" id="201153"/>
    <lineage>
        <taxon>Eukaryota</taxon>
        <taxon>Metamonada</taxon>
        <taxon>Carpediemonas-like organisms</taxon>
        <taxon>Carpediemonas</taxon>
    </lineage>
</organism>
<dbReference type="GO" id="GO:0006893">
    <property type="term" value="P:Golgi to plasma membrane transport"/>
    <property type="evidence" value="ECO:0007669"/>
    <property type="project" value="TreeGrafter"/>
</dbReference>
<dbReference type="GO" id="GO:0006887">
    <property type="term" value="P:exocytosis"/>
    <property type="evidence" value="ECO:0007669"/>
    <property type="project" value="TreeGrafter"/>
</dbReference>
<evidence type="ECO:0000313" key="4">
    <source>
        <dbReference type="Proteomes" id="UP000717585"/>
    </source>
</evidence>